<keyword evidence="2" id="KW-0489">Methyltransferase</keyword>
<dbReference type="Pfam" id="PF02310">
    <property type="entry name" value="B12-binding"/>
    <property type="match status" value="1"/>
</dbReference>
<dbReference type="CDD" id="cd01335">
    <property type="entry name" value="Radical_SAM"/>
    <property type="match status" value="1"/>
</dbReference>
<evidence type="ECO:0000256" key="5">
    <source>
        <dbReference type="ARBA" id="ARBA00022723"/>
    </source>
</evidence>
<accession>A0A348B2A2</accession>
<name>A0A348B2A2_9CREN</name>
<reference evidence="12" key="2">
    <citation type="submission" date="2018-04" db="EMBL/GenBank/DDBJ databases">
        <title>Complete genome sequence of Sulfodiicoccus acidiphilus strain HS-1.</title>
        <authorList>
            <person name="Sakai H.D."/>
            <person name="Kurosawa N."/>
        </authorList>
    </citation>
    <scope>NUCLEOTIDE SEQUENCE [LARGE SCALE GENOMIC DNA]</scope>
    <source>
        <strain evidence="12">HS-1</strain>
    </source>
</reference>
<dbReference type="PROSITE" id="PS51332">
    <property type="entry name" value="B12_BINDING"/>
    <property type="match status" value="1"/>
</dbReference>
<dbReference type="InterPro" id="IPR034466">
    <property type="entry name" value="Methyltransferase_Class_B"/>
</dbReference>
<dbReference type="OrthoDB" id="358785at2157"/>
<keyword evidence="5" id="KW-0479">Metal-binding</keyword>
<dbReference type="GeneID" id="38666198"/>
<dbReference type="AlphaFoldDB" id="A0A348B2A2"/>
<evidence type="ECO:0000313" key="10">
    <source>
        <dbReference type="EMBL" id="BBD72304.1"/>
    </source>
</evidence>
<dbReference type="GO" id="GO:0003824">
    <property type="term" value="F:catalytic activity"/>
    <property type="evidence" value="ECO:0007669"/>
    <property type="project" value="InterPro"/>
</dbReference>
<reference evidence="11" key="4">
    <citation type="submission" date="2020-09" db="EMBL/GenBank/DDBJ databases">
        <authorList>
            <person name="Sun Q."/>
            <person name="Ohkuma M."/>
        </authorList>
    </citation>
    <scope>NUCLEOTIDE SEQUENCE</scope>
    <source>
        <strain evidence="11">JCM 31740</strain>
    </source>
</reference>
<reference evidence="11" key="1">
    <citation type="journal article" date="2014" name="Int. J. Syst. Evol. Microbiol.">
        <title>Complete genome sequence of Corynebacterium casei LMG S-19264T (=DSM 44701T), isolated from a smear-ripened cheese.</title>
        <authorList>
            <consortium name="US DOE Joint Genome Institute (JGI-PGF)"/>
            <person name="Walter F."/>
            <person name="Albersmeier A."/>
            <person name="Kalinowski J."/>
            <person name="Ruckert C."/>
        </authorList>
    </citation>
    <scope>NUCLEOTIDE SEQUENCE</scope>
    <source>
        <strain evidence="11">JCM 31740</strain>
    </source>
</reference>
<evidence type="ECO:0000259" key="9">
    <source>
        <dbReference type="PROSITE" id="PS51918"/>
    </source>
</evidence>
<dbReference type="Pfam" id="PF04055">
    <property type="entry name" value="Radical_SAM"/>
    <property type="match status" value="1"/>
</dbReference>
<feature type="domain" description="B12-binding" evidence="8">
    <location>
        <begin position="11"/>
        <end position="146"/>
    </location>
</feature>
<dbReference type="InterPro" id="IPR023404">
    <property type="entry name" value="rSAM_horseshoe"/>
</dbReference>
<dbReference type="CDD" id="cd02068">
    <property type="entry name" value="radical_SAM_B12_BD"/>
    <property type="match status" value="1"/>
</dbReference>
<sequence>MKAFFIRPINPTKTAYKKSFGFLPTPLGLLQLAGDVLSVEGTEARVVDMEADGMMTVESVVDEATKWDPDVVGITIHATAAQEVSLSLARRIKEQLKDTVLVAGGHHATFTPTETLKGGFDVVVLGEGDGTMVDLVHCLNGKMKLEDVKGIAYYKGGEIRKTKPRPLITNLDTIPVPAFHLVNREKYTFDIFGKGESVACIETSRGCPYACDFCSVTPTWGNKWRNKSVSRIMQEVKLVESLGYRWIFFVDDIFVVFPNIKQREKLFDCMINEGVEVKWIAQMRADITARNPTLIEKAANAGLKVAFLGVESGSEETLKKMHKGLNTSWAEKAVKVLDENGVVVLVGLILGAPYEGLKDMWRTVKFAYKLSDVGADGVQFSIYTPLPGTRVFVDAIKNGKLFTLDWSQFDLLTPVMRTRVHPTLIQLMQFYGNYSFYIRKWVRSKLLKTRVHPRKLALLKNAESYFLKRVPHFLKEIVWSFPVGLARTTMFYVKGGQPSAEKAATITEESSVIVYDDNSKNRYFLIDDK</sequence>
<gene>
    <name evidence="11" type="ORF">GCM10007116_05270</name>
    <name evidence="10" type="ORF">HS1genome_0693</name>
</gene>
<dbReference type="PROSITE" id="PS51918">
    <property type="entry name" value="RADICAL_SAM"/>
    <property type="match status" value="1"/>
</dbReference>
<organism evidence="10 12">
    <name type="scientific">Sulfodiicoccus acidiphilus</name>
    <dbReference type="NCBI Taxonomy" id="1670455"/>
    <lineage>
        <taxon>Archaea</taxon>
        <taxon>Thermoproteota</taxon>
        <taxon>Thermoprotei</taxon>
        <taxon>Sulfolobales</taxon>
        <taxon>Sulfolobaceae</taxon>
        <taxon>Sulfodiicoccus</taxon>
    </lineage>
</organism>
<dbReference type="SUPFAM" id="SSF52242">
    <property type="entry name" value="Cobalamin (vitamin B12)-binding domain"/>
    <property type="match status" value="1"/>
</dbReference>
<keyword evidence="3" id="KW-0808">Transferase</keyword>
<dbReference type="SUPFAM" id="SSF102114">
    <property type="entry name" value="Radical SAM enzymes"/>
    <property type="match status" value="1"/>
</dbReference>
<evidence type="ECO:0000256" key="7">
    <source>
        <dbReference type="ARBA" id="ARBA00023014"/>
    </source>
</evidence>
<keyword evidence="4" id="KW-0949">S-adenosyl-L-methionine</keyword>
<dbReference type="InterPro" id="IPR006158">
    <property type="entry name" value="Cobalamin-bd"/>
</dbReference>
<dbReference type="GO" id="GO:0051539">
    <property type="term" value="F:4 iron, 4 sulfur cluster binding"/>
    <property type="evidence" value="ECO:0007669"/>
    <property type="project" value="UniProtKB-KW"/>
</dbReference>
<evidence type="ECO:0000256" key="6">
    <source>
        <dbReference type="ARBA" id="ARBA00023004"/>
    </source>
</evidence>
<comment type="cofactor">
    <cofactor evidence="1">
        <name>[4Fe-4S] cluster</name>
        <dbReference type="ChEBI" id="CHEBI:49883"/>
    </cofactor>
</comment>
<protein>
    <submittedName>
        <fullName evidence="10">B12-binding domain-containing radical SAM protein</fullName>
    </submittedName>
</protein>
<evidence type="ECO:0000256" key="1">
    <source>
        <dbReference type="ARBA" id="ARBA00001966"/>
    </source>
</evidence>
<keyword evidence="6" id="KW-0408">Iron</keyword>
<dbReference type="RefSeq" id="WP_126449646.1">
    <property type="nucleotide sequence ID" value="NZ_AP018553.1"/>
</dbReference>
<dbReference type="GO" id="GO:0046872">
    <property type="term" value="F:metal ion binding"/>
    <property type="evidence" value="ECO:0007669"/>
    <property type="project" value="UniProtKB-KW"/>
</dbReference>
<evidence type="ECO:0000256" key="2">
    <source>
        <dbReference type="ARBA" id="ARBA00022603"/>
    </source>
</evidence>
<keyword evidence="12" id="KW-1185">Reference proteome</keyword>
<dbReference type="GO" id="GO:0005829">
    <property type="term" value="C:cytosol"/>
    <property type="evidence" value="ECO:0007669"/>
    <property type="project" value="TreeGrafter"/>
</dbReference>
<dbReference type="EMBL" id="AP018553">
    <property type="protein sequence ID" value="BBD72304.1"/>
    <property type="molecule type" value="Genomic_DNA"/>
</dbReference>
<dbReference type="SFLD" id="SFLDG01123">
    <property type="entry name" value="methyltransferase_(Class_B)"/>
    <property type="match status" value="1"/>
</dbReference>
<proteinExistence type="predicted"/>
<dbReference type="InterPro" id="IPR006638">
    <property type="entry name" value="Elp3/MiaA/NifB-like_rSAM"/>
</dbReference>
<dbReference type="InterPro" id="IPR036724">
    <property type="entry name" value="Cobalamin-bd_sf"/>
</dbReference>
<dbReference type="PANTHER" id="PTHR43409">
    <property type="entry name" value="ANAEROBIC MAGNESIUM-PROTOPORPHYRIN IX MONOMETHYL ESTER CYCLASE-RELATED"/>
    <property type="match status" value="1"/>
</dbReference>
<evidence type="ECO:0000313" key="11">
    <source>
        <dbReference type="EMBL" id="GGT90399.1"/>
    </source>
</evidence>
<evidence type="ECO:0000313" key="12">
    <source>
        <dbReference type="Proteomes" id="UP000276741"/>
    </source>
</evidence>
<dbReference type="InterPro" id="IPR007197">
    <property type="entry name" value="rSAM"/>
</dbReference>
<dbReference type="InterPro" id="IPR051198">
    <property type="entry name" value="BchE-like"/>
</dbReference>
<dbReference type="GO" id="GO:0031419">
    <property type="term" value="F:cobalamin binding"/>
    <property type="evidence" value="ECO:0007669"/>
    <property type="project" value="InterPro"/>
</dbReference>
<dbReference type="Gene3D" id="3.80.30.20">
    <property type="entry name" value="tm_1862 like domain"/>
    <property type="match status" value="1"/>
</dbReference>
<dbReference type="Proteomes" id="UP000616143">
    <property type="component" value="Unassembled WGS sequence"/>
</dbReference>
<dbReference type="SFLD" id="SFLDG01082">
    <property type="entry name" value="B12-binding_domain_containing"/>
    <property type="match status" value="1"/>
</dbReference>
<dbReference type="SMART" id="SM00729">
    <property type="entry name" value="Elp3"/>
    <property type="match status" value="1"/>
</dbReference>
<keyword evidence="7" id="KW-0411">Iron-sulfur</keyword>
<dbReference type="InterPro" id="IPR058240">
    <property type="entry name" value="rSAM_sf"/>
</dbReference>
<dbReference type="EMBL" id="BMQS01000004">
    <property type="protein sequence ID" value="GGT90399.1"/>
    <property type="molecule type" value="Genomic_DNA"/>
</dbReference>
<dbReference type="SFLD" id="SFLDS00029">
    <property type="entry name" value="Radical_SAM"/>
    <property type="match status" value="1"/>
</dbReference>
<dbReference type="Proteomes" id="UP000276741">
    <property type="component" value="Chromosome"/>
</dbReference>
<evidence type="ECO:0000256" key="3">
    <source>
        <dbReference type="ARBA" id="ARBA00022679"/>
    </source>
</evidence>
<dbReference type="KEGG" id="sacd:HS1genome_0693"/>
<feature type="domain" description="Radical SAM core" evidence="9">
    <location>
        <begin position="193"/>
        <end position="431"/>
    </location>
</feature>
<dbReference type="Gene3D" id="3.40.50.280">
    <property type="entry name" value="Cobalamin-binding domain"/>
    <property type="match status" value="1"/>
</dbReference>
<reference evidence="10" key="3">
    <citation type="journal article" date="2019" name="BMC Res. Notes">
        <title>Complete genome sequence of the Sulfodiicoccus acidiphilus strain HS-1T, the first crenarchaeon that lacks polB3, isolated from an acidic hot spring in Ohwaku-dani, Hakone, Japan.</title>
        <authorList>
            <person name="Sakai H.D."/>
            <person name="Kurosawa N."/>
        </authorList>
    </citation>
    <scope>NUCLEOTIDE SEQUENCE</scope>
    <source>
        <strain evidence="10">HS-1</strain>
    </source>
</reference>
<evidence type="ECO:0000259" key="8">
    <source>
        <dbReference type="PROSITE" id="PS51332"/>
    </source>
</evidence>
<dbReference type="PANTHER" id="PTHR43409:SF7">
    <property type="entry name" value="BLL1977 PROTEIN"/>
    <property type="match status" value="1"/>
</dbReference>
<evidence type="ECO:0000256" key="4">
    <source>
        <dbReference type="ARBA" id="ARBA00022691"/>
    </source>
</evidence>